<sequence length="270" mass="29457">MSRISGGQGGAAMLGDRSAETFVLEEVGSDAVFGRGPDVSVPTGERASFLLPAIGAEPGESRFTVRYSSSLVKPDAIEVRVNDEVIGFVAGSGAAWKRDQEIRLPARVLRPGERNVLAFVDPLHGAPNEQAEWQVGEIELVVEPIPHCDPVDCIEQAERHFALGSRAFEARALAPRSLFDAWLSLRMALRFVENLSARPGVHGRIVALLGEVDVELQARCSRLRFTVERSVALDELGRARSAADELLRTFPGPEHRCHGMARQMLSWLDG</sequence>
<keyword evidence="2" id="KW-1185">Reference proteome</keyword>
<evidence type="ECO:0000313" key="2">
    <source>
        <dbReference type="Proteomes" id="UP000055590"/>
    </source>
</evidence>
<gene>
    <name evidence="1" type="ORF">AKJ08_1024</name>
</gene>
<accession>A0A0K1PAV5</accession>
<reference evidence="1 2" key="1">
    <citation type="submission" date="2015-08" db="EMBL/GenBank/DDBJ databases">
        <authorList>
            <person name="Babu N.S."/>
            <person name="Beckwith C.J."/>
            <person name="Beseler K.G."/>
            <person name="Brison A."/>
            <person name="Carone J.V."/>
            <person name="Caskin T.P."/>
            <person name="Diamond M."/>
            <person name="Durham M.E."/>
            <person name="Foxe J.M."/>
            <person name="Go M."/>
            <person name="Henderson B.A."/>
            <person name="Jones I.B."/>
            <person name="McGettigan J.A."/>
            <person name="Micheletti S.J."/>
            <person name="Nasrallah M.E."/>
            <person name="Ortiz D."/>
            <person name="Piller C.R."/>
            <person name="Privatt S.R."/>
            <person name="Schneider S.L."/>
            <person name="Sharp S."/>
            <person name="Smith T.C."/>
            <person name="Stanton J.D."/>
            <person name="Ullery H.E."/>
            <person name="Wilson R.J."/>
            <person name="Serrano M.G."/>
            <person name="Buck G."/>
            <person name="Lee V."/>
            <person name="Wang Y."/>
            <person name="Carvalho R."/>
            <person name="Voegtly L."/>
            <person name="Shi R."/>
            <person name="Duckworth R."/>
            <person name="Johnson A."/>
            <person name="Loviza R."/>
            <person name="Walstead R."/>
            <person name="Shah Z."/>
            <person name="Kiflezghi M."/>
            <person name="Wade K."/>
            <person name="Ball S.L."/>
            <person name="Bradley K.W."/>
            <person name="Asai D.J."/>
            <person name="Bowman C.A."/>
            <person name="Russell D.A."/>
            <person name="Pope W.H."/>
            <person name="Jacobs-Sera D."/>
            <person name="Hendrix R.W."/>
            <person name="Hatfull G.F."/>
        </authorList>
    </citation>
    <scope>NUCLEOTIDE SEQUENCE [LARGE SCALE GENOMIC DNA]</scope>
    <source>
        <strain evidence="1 2">DSM 27710</strain>
    </source>
</reference>
<evidence type="ECO:0000313" key="1">
    <source>
        <dbReference type="EMBL" id="AKU90637.1"/>
    </source>
</evidence>
<dbReference type="KEGG" id="vin:AKJ08_1024"/>
<organism evidence="1 2">
    <name type="scientific">Vulgatibacter incomptus</name>
    <dbReference type="NCBI Taxonomy" id="1391653"/>
    <lineage>
        <taxon>Bacteria</taxon>
        <taxon>Pseudomonadati</taxon>
        <taxon>Myxococcota</taxon>
        <taxon>Myxococcia</taxon>
        <taxon>Myxococcales</taxon>
        <taxon>Cystobacterineae</taxon>
        <taxon>Vulgatibacteraceae</taxon>
        <taxon>Vulgatibacter</taxon>
    </lineage>
</organism>
<name>A0A0K1PAV5_9BACT</name>
<dbReference type="STRING" id="1391653.AKJ08_1024"/>
<dbReference type="EMBL" id="CP012332">
    <property type="protein sequence ID" value="AKU90637.1"/>
    <property type="molecule type" value="Genomic_DNA"/>
</dbReference>
<protein>
    <submittedName>
        <fullName evidence="1">Adenylate cyclase</fullName>
    </submittedName>
</protein>
<proteinExistence type="predicted"/>
<dbReference type="Proteomes" id="UP000055590">
    <property type="component" value="Chromosome"/>
</dbReference>
<dbReference type="AlphaFoldDB" id="A0A0K1PAV5"/>